<dbReference type="PANTHER" id="PTHR34599:SF2">
    <property type="entry name" value="TRAF-TYPE DOMAIN-CONTAINING PROTEIN"/>
    <property type="match status" value="1"/>
</dbReference>
<sequence length="447" mass="50078">MRKTFLAIIILCITVSCNRAKDYQQVIHDPVLYSHLTGQLTEIMTFNIFTPPVASRVYAYSHLAAYEVMAKGDSNYASLDGQLKGFTNIPHPETGKQIDYPYASMIAMMEVGKTLTFSNATMDSIVNALKELAIEHGMPDSMESQSKAYGLSVAKAVLAWSKKDNYAQTRSAAKYTVPEEEGKWIPTPPAYIQAVEPHWRTIRSIVMDSANQFAPPPPATFSKDSSSEFFRWAKQVYDTVNNLTDEQKAIASFWDCNGFKVNIVGHAMFATKAMTPGGHWMGIIGIICKDKKVDLSKTIHTYTTVAFALMDAFISCWDAKYTWALIRPESVINQYIDPNWKPFLQTPPFPEYTSGHSEISSAAATVLEHLYGTEVSFRDSTERGWGWPDRPFRSVREAADEAGISRFYGGIHYSRSIAVAKEQGIRLGNYVMTKLQTDKQRTKLAAQ</sequence>
<dbReference type="AlphaFoldDB" id="A0A3B7MT61"/>
<proteinExistence type="predicted"/>
<dbReference type="Gene3D" id="1.10.606.20">
    <property type="match status" value="1"/>
</dbReference>
<dbReference type="PROSITE" id="PS51257">
    <property type="entry name" value="PROKAR_LIPOPROTEIN"/>
    <property type="match status" value="1"/>
</dbReference>
<organism evidence="1 2">
    <name type="scientific">Paraflavitalea soli</name>
    <dbReference type="NCBI Taxonomy" id="2315862"/>
    <lineage>
        <taxon>Bacteria</taxon>
        <taxon>Pseudomonadati</taxon>
        <taxon>Bacteroidota</taxon>
        <taxon>Chitinophagia</taxon>
        <taxon>Chitinophagales</taxon>
        <taxon>Chitinophagaceae</taxon>
        <taxon>Paraflavitalea</taxon>
    </lineage>
</organism>
<protein>
    <submittedName>
        <fullName evidence="1">Phosphatase PAP2 family protein</fullName>
    </submittedName>
</protein>
<dbReference type="EMBL" id="CP032157">
    <property type="protein sequence ID" value="AXY77057.1"/>
    <property type="molecule type" value="Genomic_DNA"/>
</dbReference>
<dbReference type="OrthoDB" id="9780455at2"/>
<gene>
    <name evidence="1" type="ORF">D3H65_25075</name>
</gene>
<name>A0A3B7MT61_9BACT</name>
<accession>A0A3B7MT61</accession>
<dbReference type="InterPro" id="IPR052559">
    <property type="entry name" value="V-haloperoxidase"/>
</dbReference>
<dbReference type="SUPFAM" id="SSF48317">
    <property type="entry name" value="Acid phosphatase/Vanadium-dependent haloperoxidase"/>
    <property type="match status" value="1"/>
</dbReference>
<dbReference type="CDD" id="cd03398">
    <property type="entry name" value="PAP2_haloperoxidase"/>
    <property type="match status" value="1"/>
</dbReference>
<dbReference type="InterPro" id="IPR036938">
    <property type="entry name" value="PAP2/HPO_sf"/>
</dbReference>
<evidence type="ECO:0000313" key="1">
    <source>
        <dbReference type="EMBL" id="AXY77057.1"/>
    </source>
</evidence>
<dbReference type="RefSeq" id="WP_119052933.1">
    <property type="nucleotide sequence ID" value="NZ_CP032157.1"/>
</dbReference>
<keyword evidence="2" id="KW-1185">Reference proteome</keyword>
<dbReference type="KEGG" id="pseg:D3H65_25075"/>
<dbReference type="PANTHER" id="PTHR34599">
    <property type="entry name" value="PEROXIDASE-RELATED"/>
    <property type="match status" value="1"/>
</dbReference>
<evidence type="ECO:0000313" key="2">
    <source>
        <dbReference type="Proteomes" id="UP000263900"/>
    </source>
</evidence>
<dbReference type="Proteomes" id="UP000263900">
    <property type="component" value="Chromosome"/>
</dbReference>
<reference evidence="1 2" key="1">
    <citation type="submission" date="2018-09" db="EMBL/GenBank/DDBJ databases">
        <title>Genome sequencing of strain 6GH32-13.</title>
        <authorList>
            <person name="Weon H.-Y."/>
            <person name="Heo J."/>
            <person name="Kwon S.-W."/>
        </authorList>
    </citation>
    <scope>NUCLEOTIDE SEQUENCE [LARGE SCALE GENOMIC DNA]</scope>
    <source>
        <strain evidence="1 2">5GH32-13</strain>
    </source>
</reference>